<evidence type="ECO:0000256" key="5">
    <source>
        <dbReference type="ARBA" id="ARBA00022475"/>
    </source>
</evidence>
<dbReference type="InterPro" id="IPR005286">
    <property type="entry name" value="Cell_div_FtsE"/>
</dbReference>
<reference evidence="13 14" key="1">
    <citation type="submission" date="2018-09" db="EMBL/GenBank/DDBJ databases">
        <title>Alcanivorax profundi sp. nov., isolated from 1000 m-depth seawater of the Mariana Trench.</title>
        <authorList>
            <person name="Liu J."/>
        </authorList>
    </citation>
    <scope>NUCLEOTIDE SEQUENCE [LARGE SCALE GENOMIC DNA]</scope>
    <source>
        <strain evidence="13 14">MTEO17</strain>
    </source>
</reference>
<dbReference type="GO" id="GO:0016887">
    <property type="term" value="F:ATP hydrolysis activity"/>
    <property type="evidence" value="ECO:0007669"/>
    <property type="project" value="InterPro"/>
</dbReference>
<comment type="caution">
    <text evidence="13">The sequence shown here is derived from an EMBL/GenBank/DDBJ whole genome shotgun (WGS) entry which is preliminary data.</text>
</comment>
<dbReference type="PANTHER" id="PTHR24220">
    <property type="entry name" value="IMPORT ATP-BINDING PROTEIN"/>
    <property type="match status" value="1"/>
</dbReference>
<dbReference type="SUPFAM" id="SSF52540">
    <property type="entry name" value="P-loop containing nucleoside triphosphate hydrolases"/>
    <property type="match status" value="1"/>
</dbReference>
<dbReference type="PANTHER" id="PTHR24220:SF470">
    <property type="entry name" value="CELL DIVISION ATP-BINDING PROTEIN FTSE"/>
    <property type="match status" value="1"/>
</dbReference>
<proteinExistence type="inferred from homology"/>
<evidence type="ECO:0000256" key="11">
    <source>
        <dbReference type="RuleBase" id="RU365094"/>
    </source>
</evidence>
<evidence type="ECO:0000256" key="6">
    <source>
        <dbReference type="ARBA" id="ARBA00022618"/>
    </source>
</evidence>
<keyword evidence="14" id="KW-1185">Reference proteome</keyword>
<dbReference type="InterPro" id="IPR003439">
    <property type="entry name" value="ABC_transporter-like_ATP-bd"/>
</dbReference>
<evidence type="ECO:0000256" key="3">
    <source>
        <dbReference type="ARBA" id="ARBA00005417"/>
    </source>
</evidence>
<keyword evidence="7 11" id="KW-0547">Nucleotide-binding</keyword>
<keyword evidence="9 11" id="KW-0472">Membrane</keyword>
<dbReference type="SMART" id="SM00382">
    <property type="entry name" value="AAA"/>
    <property type="match status" value="1"/>
</dbReference>
<evidence type="ECO:0000313" key="14">
    <source>
        <dbReference type="Proteomes" id="UP000283734"/>
    </source>
</evidence>
<evidence type="ECO:0000256" key="2">
    <source>
        <dbReference type="ARBA" id="ARBA00004202"/>
    </source>
</evidence>
<keyword evidence="5 11" id="KW-1003">Cell membrane</keyword>
<comment type="subcellular location">
    <subcellularLocation>
        <location evidence="11">Cell inner membrane</location>
        <topology evidence="11">Peripheral membrane protein</topology>
        <orientation evidence="11">Cytoplasmic side</orientation>
    </subcellularLocation>
    <subcellularLocation>
        <location evidence="2">Cell membrane</location>
        <topology evidence="2">Peripheral membrane protein</topology>
    </subcellularLocation>
</comment>
<dbReference type="Gene3D" id="3.40.50.300">
    <property type="entry name" value="P-loop containing nucleotide triphosphate hydrolases"/>
    <property type="match status" value="1"/>
</dbReference>
<dbReference type="InterPro" id="IPR015854">
    <property type="entry name" value="ABC_transpr_LolD-like"/>
</dbReference>
<keyword evidence="6 11" id="KW-0132">Cell division</keyword>
<comment type="similarity">
    <text evidence="3 11">Belongs to the ABC transporter superfamily.</text>
</comment>
<evidence type="ECO:0000256" key="10">
    <source>
        <dbReference type="ARBA" id="ARBA00023306"/>
    </source>
</evidence>
<evidence type="ECO:0000256" key="1">
    <source>
        <dbReference type="ARBA" id="ARBA00002579"/>
    </source>
</evidence>
<dbReference type="InterPro" id="IPR017871">
    <property type="entry name" value="ABC_transporter-like_CS"/>
</dbReference>
<dbReference type="PROSITE" id="PS50893">
    <property type="entry name" value="ABC_TRANSPORTER_2"/>
    <property type="match status" value="1"/>
</dbReference>
<comment type="subunit">
    <text evidence="11">Homodimer. Forms a membrane-associated complex with FtsX.</text>
</comment>
<dbReference type="GO" id="GO:0051301">
    <property type="term" value="P:cell division"/>
    <property type="evidence" value="ECO:0007669"/>
    <property type="project" value="UniProtKB-UniRule"/>
</dbReference>
<protein>
    <recommendedName>
        <fullName evidence="4 11">Cell division ATP-binding protein FtsE</fullName>
    </recommendedName>
</protein>
<dbReference type="InterPro" id="IPR003593">
    <property type="entry name" value="AAA+_ATPase"/>
</dbReference>
<accession>A0A418XZ34</accession>
<evidence type="ECO:0000313" key="13">
    <source>
        <dbReference type="EMBL" id="RJG18294.1"/>
    </source>
</evidence>
<dbReference type="Pfam" id="PF00005">
    <property type="entry name" value="ABC_tran"/>
    <property type="match status" value="1"/>
</dbReference>
<dbReference type="GO" id="GO:0022857">
    <property type="term" value="F:transmembrane transporter activity"/>
    <property type="evidence" value="ECO:0007669"/>
    <property type="project" value="TreeGrafter"/>
</dbReference>
<comment type="function">
    <text evidence="1">Part of the ABC transporter FtsEX involved in cellular division. Important for assembly or stability of the septal ring.</text>
</comment>
<name>A0A418XZ34_9GAMM</name>
<keyword evidence="8 11" id="KW-0067">ATP-binding</keyword>
<dbReference type="InterPro" id="IPR027417">
    <property type="entry name" value="P-loop_NTPase"/>
</dbReference>
<dbReference type="OrthoDB" id="9801477at2"/>
<evidence type="ECO:0000256" key="7">
    <source>
        <dbReference type="ARBA" id="ARBA00022741"/>
    </source>
</evidence>
<dbReference type="AlphaFoldDB" id="A0A418XZ34"/>
<evidence type="ECO:0000256" key="9">
    <source>
        <dbReference type="ARBA" id="ARBA00023136"/>
    </source>
</evidence>
<gene>
    <name evidence="11 13" type="primary">ftsE</name>
    <name evidence="13" type="ORF">D4A39_07425</name>
</gene>
<feature type="domain" description="ABC transporter" evidence="12">
    <location>
        <begin position="2"/>
        <end position="232"/>
    </location>
</feature>
<organism evidence="13 14">
    <name type="scientific">Alcanivorax profundi</name>
    <dbReference type="NCBI Taxonomy" id="2338368"/>
    <lineage>
        <taxon>Bacteria</taxon>
        <taxon>Pseudomonadati</taxon>
        <taxon>Pseudomonadota</taxon>
        <taxon>Gammaproteobacteria</taxon>
        <taxon>Oceanospirillales</taxon>
        <taxon>Alcanivoracaceae</taxon>
        <taxon>Alcanivorax</taxon>
    </lineage>
</organism>
<dbReference type="FunFam" id="3.40.50.300:FF:000056">
    <property type="entry name" value="Cell division ATP-binding protein FtsE"/>
    <property type="match status" value="1"/>
</dbReference>
<dbReference type="RefSeq" id="WP_022985704.1">
    <property type="nucleotide sequence ID" value="NZ_CAXGPP010000005.1"/>
</dbReference>
<evidence type="ECO:0000256" key="4">
    <source>
        <dbReference type="ARBA" id="ARBA00020019"/>
    </source>
</evidence>
<dbReference type="PROSITE" id="PS00211">
    <property type="entry name" value="ABC_TRANSPORTER_1"/>
    <property type="match status" value="1"/>
</dbReference>
<dbReference type="GO" id="GO:0005524">
    <property type="term" value="F:ATP binding"/>
    <property type="evidence" value="ECO:0007669"/>
    <property type="project" value="UniProtKB-UniRule"/>
</dbReference>
<sequence length="233" mass="25620">MIQFDRVSKRYPNGKDALSKVSFTLPAGQLTFLTGHSGAGKSTLLKLIMMIERPSQGQVLVEGQNLNGFGNRHIPLLRRKIGMVHQNHQLLFDRSVFDNVALPLIIAGYSRADIGKRVRAALDKVGLLDKEKLNPIMLSGGEQQRVGIARAVVNKPPLLLADEPTGNLDPALSEEIMDLFQDFARVGVAVLIATHDLSLIARYNHRLLTLREGRLIHDGDDRDGNGTGDPHGR</sequence>
<dbReference type="GO" id="GO:0005886">
    <property type="term" value="C:plasma membrane"/>
    <property type="evidence" value="ECO:0007669"/>
    <property type="project" value="UniProtKB-SubCell"/>
</dbReference>
<evidence type="ECO:0000256" key="8">
    <source>
        <dbReference type="ARBA" id="ARBA00022840"/>
    </source>
</evidence>
<keyword evidence="10 11" id="KW-0131">Cell cycle</keyword>
<dbReference type="NCBIfam" id="TIGR02673">
    <property type="entry name" value="FtsE"/>
    <property type="match status" value="1"/>
</dbReference>
<dbReference type="Proteomes" id="UP000283734">
    <property type="component" value="Unassembled WGS sequence"/>
</dbReference>
<evidence type="ECO:0000259" key="12">
    <source>
        <dbReference type="PROSITE" id="PS50893"/>
    </source>
</evidence>
<dbReference type="EMBL" id="QYYA01000002">
    <property type="protein sequence ID" value="RJG18294.1"/>
    <property type="molecule type" value="Genomic_DNA"/>
</dbReference>